<dbReference type="EMBL" id="LT608328">
    <property type="protein sequence ID" value="SCM59675.1"/>
    <property type="molecule type" value="Genomic_DNA"/>
</dbReference>
<dbReference type="GO" id="GO:0015019">
    <property type="term" value="F:heparan-alpha-glucosaminide N-acetyltransferase activity"/>
    <property type="evidence" value="ECO:0007669"/>
    <property type="project" value="UniProtKB-EC"/>
</dbReference>
<keyword evidence="1" id="KW-0812">Transmembrane</keyword>
<sequence>MNKEAITRDKSRVRSIDALRGFDMFWIMGIGSVIVRMAAIENTPFWSGFAAQFEHPYWNGFTLWDMIFPLFMFLSGMSSPFSIDKQLESGRTRKQILWKVVKRGLILILLGIIYNTKGIELRPLTEYRYASVLGKIGASYVFANIIYLYAKPNARIVWYGALLIGYWLLLKFTAAPGFPAGDLTEAGNFASYFDRIVLPGVLSREIHDTVGLLCTITGVSTTLLGVLAGSFLKKHPMAPIKKTLWFCIAGVGLILLGLLWNLDFPINKNLWSSSYTVLTGGISLLLFALFYYIIDIKGYYKWSFFFRVIGMNSIFIYLSPIFINYSYIARAGLRWVGQLAGPYEAPVMGLCTVFVSWLVLYFMYKKKIFIKV</sequence>
<feature type="transmembrane region" description="Helical" evidence="1">
    <location>
        <begin position="304"/>
        <end position="325"/>
    </location>
</feature>
<protein>
    <submittedName>
        <fullName evidence="2">Heparan-alpha-glucosaminide N-acetyltransferase</fullName>
        <ecNumber evidence="2">2.3.1.78</ecNumber>
    </submittedName>
</protein>
<gene>
    <name evidence="2" type="primary">HGSNAT</name>
    <name evidence="2" type="ORF">ING2E5A_2880</name>
</gene>
<dbReference type="PANTHER" id="PTHR31061">
    <property type="entry name" value="LD22376P"/>
    <property type="match status" value="1"/>
</dbReference>
<reference evidence="2 3" key="1">
    <citation type="submission" date="2016-08" db="EMBL/GenBank/DDBJ databases">
        <authorList>
            <person name="Seilhamer J.J."/>
        </authorList>
    </citation>
    <scope>NUCLEOTIDE SEQUENCE [LARGE SCALE GENOMIC DNA]</scope>
    <source>
        <strain evidence="2">ING2-E5A</strain>
    </source>
</reference>
<dbReference type="KEGG" id="pmuc:ING2E5A_2880"/>
<evidence type="ECO:0000313" key="2">
    <source>
        <dbReference type="EMBL" id="SCM59675.1"/>
    </source>
</evidence>
<accession>A0A1G4GAZ4</accession>
<name>A0A1G4GAZ4_9BACT</name>
<keyword evidence="1" id="KW-0472">Membrane</keyword>
<evidence type="ECO:0000256" key="1">
    <source>
        <dbReference type="SAM" id="Phobius"/>
    </source>
</evidence>
<dbReference type="EC" id="2.3.1.78" evidence="2"/>
<feature type="transmembrane region" description="Helical" evidence="1">
    <location>
        <begin position="127"/>
        <end position="149"/>
    </location>
</feature>
<proteinExistence type="predicted"/>
<feature type="transmembrane region" description="Helical" evidence="1">
    <location>
        <begin position="21"/>
        <end position="38"/>
    </location>
</feature>
<feature type="transmembrane region" description="Helical" evidence="1">
    <location>
        <begin position="96"/>
        <end position="115"/>
    </location>
</feature>
<keyword evidence="3" id="KW-1185">Reference proteome</keyword>
<feature type="transmembrane region" description="Helical" evidence="1">
    <location>
        <begin position="244"/>
        <end position="262"/>
    </location>
</feature>
<feature type="transmembrane region" description="Helical" evidence="1">
    <location>
        <begin position="274"/>
        <end position="292"/>
    </location>
</feature>
<organism evidence="2 3">
    <name type="scientific">Petrimonas mucosa</name>
    <dbReference type="NCBI Taxonomy" id="1642646"/>
    <lineage>
        <taxon>Bacteria</taxon>
        <taxon>Pseudomonadati</taxon>
        <taxon>Bacteroidota</taxon>
        <taxon>Bacteroidia</taxon>
        <taxon>Bacteroidales</taxon>
        <taxon>Dysgonomonadaceae</taxon>
        <taxon>Petrimonas</taxon>
    </lineage>
</organism>
<dbReference type="STRING" id="1642646.ING2E5A_2880"/>
<feature type="transmembrane region" description="Helical" evidence="1">
    <location>
        <begin position="210"/>
        <end position="232"/>
    </location>
</feature>
<dbReference type="Proteomes" id="UP000178485">
    <property type="component" value="Chromosome i"/>
</dbReference>
<keyword evidence="1" id="KW-1133">Transmembrane helix</keyword>
<keyword evidence="2" id="KW-0012">Acyltransferase</keyword>
<evidence type="ECO:0000313" key="3">
    <source>
        <dbReference type="Proteomes" id="UP000178485"/>
    </source>
</evidence>
<dbReference type="PANTHER" id="PTHR31061:SF24">
    <property type="entry name" value="LD22376P"/>
    <property type="match status" value="1"/>
</dbReference>
<dbReference type="AlphaFoldDB" id="A0A1G4GAZ4"/>
<feature type="transmembrane region" description="Helical" evidence="1">
    <location>
        <begin position="58"/>
        <end position="75"/>
    </location>
</feature>
<feature type="transmembrane region" description="Helical" evidence="1">
    <location>
        <begin position="156"/>
        <end position="174"/>
    </location>
</feature>
<feature type="transmembrane region" description="Helical" evidence="1">
    <location>
        <begin position="345"/>
        <end position="364"/>
    </location>
</feature>
<keyword evidence="2" id="KW-0808">Transferase</keyword>